<keyword evidence="4" id="KW-0802">TPR repeat</keyword>
<comment type="caution">
    <text evidence="7">The sequence shown here is derived from an EMBL/GenBank/DDBJ whole genome shotgun (WGS) entry which is preliminary data.</text>
</comment>
<organism evidence="7 8">
    <name type="scientific">Aeromonas diversa CDC 2478-85</name>
    <dbReference type="NCBI Taxonomy" id="1268237"/>
    <lineage>
        <taxon>Bacteria</taxon>
        <taxon>Pseudomonadati</taxon>
        <taxon>Pseudomonadota</taxon>
        <taxon>Gammaproteobacteria</taxon>
        <taxon>Aeromonadales</taxon>
        <taxon>Aeromonadaceae</taxon>
        <taxon>Aeromonas</taxon>
    </lineage>
</organism>
<reference evidence="7 8" key="1">
    <citation type="journal article" date="2013" name="Genome Announc.">
        <title>Draft Genome Sequence of the Aeromonas diversa Type Strain.</title>
        <authorList>
            <person name="Farfan M."/>
            <person name="Spataro N."/>
            <person name="Sanglas A."/>
            <person name="Albarral V."/>
            <person name="Loren J.G."/>
            <person name="Bosch E."/>
            <person name="Fuste M.C."/>
        </authorList>
    </citation>
    <scope>NUCLEOTIDE SEQUENCE [LARGE SCALE GENOMIC DNA]</scope>
    <source>
        <strain evidence="7 8">2478-85</strain>
    </source>
</reference>
<dbReference type="RefSeq" id="WP_005349166.1">
    <property type="nucleotide sequence ID" value="NZ_APVG01000008.1"/>
</dbReference>
<evidence type="ECO:0000256" key="1">
    <source>
        <dbReference type="ARBA" id="ARBA00004496"/>
    </source>
</evidence>
<evidence type="ECO:0000313" key="8">
    <source>
        <dbReference type="Proteomes" id="UP000023775"/>
    </source>
</evidence>
<proteinExistence type="inferred from homology"/>
<dbReference type="InterPro" id="IPR011990">
    <property type="entry name" value="TPR-like_helical_dom_sf"/>
</dbReference>
<dbReference type="InterPro" id="IPR051476">
    <property type="entry name" value="Bac_ResReg_Asp_Phosphatase"/>
</dbReference>
<dbReference type="GO" id="GO:0005737">
    <property type="term" value="C:cytoplasm"/>
    <property type="evidence" value="ECO:0007669"/>
    <property type="project" value="UniProtKB-SubCell"/>
</dbReference>
<evidence type="ECO:0000313" key="7">
    <source>
        <dbReference type="EMBL" id="ENY73085.1"/>
    </source>
</evidence>
<accession>N9U3Z0</accession>
<evidence type="ECO:0000256" key="2">
    <source>
        <dbReference type="ARBA" id="ARBA00022490"/>
    </source>
</evidence>
<keyword evidence="3" id="KW-0677">Repeat</keyword>
<dbReference type="AlphaFoldDB" id="N9U3Z0"/>
<evidence type="ECO:0000256" key="5">
    <source>
        <dbReference type="ARBA" id="ARBA00038253"/>
    </source>
</evidence>
<name>N9U3Z0_9GAMM</name>
<dbReference type="OrthoDB" id="5900357at2"/>
<protein>
    <recommendedName>
        <fullName evidence="9">TPR repeat-containing protein</fullName>
    </recommendedName>
</protein>
<comment type="similarity">
    <text evidence="5">Belongs to the Rap family.</text>
</comment>
<evidence type="ECO:0000256" key="4">
    <source>
        <dbReference type="ARBA" id="ARBA00022803"/>
    </source>
</evidence>
<dbReference type="PATRIC" id="fig|1268237.3.peg.965"/>
<dbReference type="PANTHER" id="PTHR46630:SF1">
    <property type="entry name" value="TETRATRICOPEPTIDE REPEAT PROTEIN 29"/>
    <property type="match status" value="1"/>
</dbReference>
<keyword evidence="6" id="KW-0472">Membrane</keyword>
<keyword evidence="6" id="KW-0812">Transmembrane</keyword>
<dbReference type="eggNOG" id="COG0457">
    <property type="taxonomic scope" value="Bacteria"/>
</dbReference>
<keyword evidence="2" id="KW-0963">Cytoplasm</keyword>
<evidence type="ECO:0000256" key="3">
    <source>
        <dbReference type="ARBA" id="ARBA00022737"/>
    </source>
</evidence>
<gene>
    <name evidence="7" type="ORF">G114_04911</name>
</gene>
<dbReference type="Gene3D" id="1.25.40.10">
    <property type="entry name" value="Tetratricopeptide repeat domain"/>
    <property type="match status" value="2"/>
</dbReference>
<comment type="subcellular location">
    <subcellularLocation>
        <location evidence="1">Cytoplasm</location>
    </subcellularLocation>
</comment>
<dbReference type="EMBL" id="APVG01000008">
    <property type="protein sequence ID" value="ENY73085.1"/>
    <property type="molecule type" value="Genomic_DNA"/>
</dbReference>
<dbReference type="SUPFAM" id="SSF48452">
    <property type="entry name" value="TPR-like"/>
    <property type="match status" value="1"/>
</dbReference>
<keyword evidence="8" id="KW-1185">Reference proteome</keyword>
<feature type="transmembrane region" description="Helical" evidence="6">
    <location>
        <begin position="483"/>
        <end position="506"/>
    </location>
</feature>
<evidence type="ECO:0000256" key="6">
    <source>
        <dbReference type="SAM" id="Phobius"/>
    </source>
</evidence>
<dbReference type="Proteomes" id="UP000023775">
    <property type="component" value="Unassembled WGS sequence"/>
</dbReference>
<dbReference type="PANTHER" id="PTHR46630">
    <property type="entry name" value="TETRATRICOPEPTIDE REPEAT PROTEIN 29"/>
    <property type="match status" value="1"/>
</dbReference>
<keyword evidence="6" id="KW-1133">Transmembrane helix</keyword>
<dbReference type="SMART" id="SM00028">
    <property type="entry name" value="TPR"/>
    <property type="match status" value="4"/>
</dbReference>
<dbReference type="InterPro" id="IPR019734">
    <property type="entry name" value="TPR_rpt"/>
</dbReference>
<evidence type="ECO:0008006" key="9">
    <source>
        <dbReference type="Google" id="ProtNLM"/>
    </source>
</evidence>
<sequence length="756" mass="85953">MNQLLFLAMMMSSLSTPELELAKTSLPSELISAQAQAFSQPRECVRLTDAFLQRIGDNPTQVLSSSQANSYREPLLNYRTQEQVNAALMLKGICLAQANDLVTALATLTQAHDVAQKEGFTGQRASTLYLHARLLARDEARRHEISPLLGELDRLLAEPVLRVHPLQVYVHLLEASLAIAHHQREQAKELLARSKKAAEKSADPVQLAWYGAVQGDFYLAIRQPEMALGQYLGALKRVEGMEQHFFLGMLTAQIAALYRDEGNLKKALEFASASADHYQSLGDPRPLQQALIALAQLNRELGDLNMALVYFFNALDLQDDRTPQEQGAGLTFEIGKTYLQAGNLVLARNYLNAARQAYELGGNKAALVDTLQLLGELHLRQRESGIAILQLENALTLANQLADKQRQIALYHLLAGAYEQKGFYQQALASYKLFHQSSEQVRQQQTELYQDGLEEHYQRVEREQQISQLDKTLKEEQRSRQRYQWTSILTGLSLALFIWLFFTLWLKLQNLRQQNKALGRALQREARTGLPNWLRLLQRTPEEMAKRQQSSDLWYLAEQGEKAFDDKLHYLLFKVPFLVDCRERFGHQVACELEQAFGRYLEEGKPQDGRIYDLREGHLLYVIPQRHVTDLPHLAGELIAWLDAFPSDLDLDRRIALGIISYPFLPKAAGAFDHRRLFDLCYLALAGAVSASRYDDWAAWVELAAVDCQQAAFFHGDVWERCLMAIDKGLVKVNSSHEKQWIEWHMLTRKQASGHP</sequence>